<feature type="chain" id="PRO_5042969951" evidence="1">
    <location>
        <begin position="22"/>
        <end position="425"/>
    </location>
</feature>
<proteinExistence type="predicted"/>
<feature type="signal peptide" evidence="1">
    <location>
        <begin position="1"/>
        <end position="21"/>
    </location>
</feature>
<sequence length="425" mass="46727">MARTTLTLLASLAALAVPSFSTPIELPPIDFNLAEWWTKQLFPCPVWGGTLPNGYQDLAGKYCSNVWTKTWTQGSTTARLYQVPGDWQSKPRYNEFVNGFGDAIQKGLGSFGSLAGPLTINVGIAHGGVGEYVKMDDDNSGTKTPCYILVEFPADWENIPLTALQKDIIQAMYRCVEHFHHPTVTAWTDGNEWWRRGIARYFDGLSYPAQSAFLNRGLYPEEYHYGVTLYQNEDAAALFFHYADQHRGWTPTDVHNWMKGHANKASYDEERTSLAADPKITPGLWHGFILASIDGTIAYPGGQKITNVHGGPPKRVYNSANDVVAPAAVGQEYSKLVSISSFKGGIHVFSVKPGQTLRVSVQTEPGVEWSLRKVGTTAWNSGARDRTVELVVSAGQGNVNYEIAISSTMAAAAGYHARVRMVRSA</sequence>
<dbReference type="RefSeq" id="XP_064665197.1">
    <property type="nucleotide sequence ID" value="XM_064813289.1"/>
</dbReference>
<dbReference type="EMBL" id="MU853371">
    <property type="protein sequence ID" value="KAK4107627.1"/>
    <property type="molecule type" value="Genomic_DNA"/>
</dbReference>
<accession>A0AAN6QCC7</accession>
<evidence type="ECO:0000313" key="2">
    <source>
        <dbReference type="EMBL" id="KAK4107627.1"/>
    </source>
</evidence>
<name>A0AAN6QCC7_9PEZI</name>
<gene>
    <name evidence="2" type="ORF">N656DRAFT_763089</name>
</gene>
<reference evidence="2" key="1">
    <citation type="journal article" date="2023" name="Mol. Phylogenet. Evol.">
        <title>Genome-scale phylogeny and comparative genomics of the fungal order Sordariales.</title>
        <authorList>
            <person name="Hensen N."/>
            <person name="Bonometti L."/>
            <person name="Westerberg I."/>
            <person name="Brannstrom I.O."/>
            <person name="Guillou S."/>
            <person name="Cros-Aarteil S."/>
            <person name="Calhoun S."/>
            <person name="Haridas S."/>
            <person name="Kuo A."/>
            <person name="Mondo S."/>
            <person name="Pangilinan J."/>
            <person name="Riley R."/>
            <person name="LaButti K."/>
            <person name="Andreopoulos B."/>
            <person name="Lipzen A."/>
            <person name="Chen C."/>
            <person name="Yan M."/>
            <person name="Daum C."/>
            <person name="Ng V."/>
            <person name="Clum A."/>
            <person name="Steindorff A."/>
            <person name="Ohm R.A."/>
            <person name="Martin F."/>
            <person name="Silar P."/>
            <person name="Natvig D.O."/>
            <person name="Lalanne C."/>
            <person name="Gautier V."/>
            <person name="Ament-Velasquez S.L."/>
            <person name="Kruys A."/>
            <person name="Hutchinson M.I."/>
            <person name="Powell A.J."/>
            <person name="Barry K."/>
            <person name="Miller A.N."/>
            <person name="Grigoriev I.V."/>
            <person name="Debuchy R."/>
            <person name="Gladieux P."/>
            <person name="Hiltunen Thoren M."/>
            <person name="Johannesson H."/>
        </authorList>
    </citation>
    <scope>NUCLEOTIDE SEQUENCE</scope>
    <source>
        <strain evidence="2">CBS 508.74</strain>
    </source>
</reference>
<dbReference type="GeneID" id="89937414"/>
<dbReference type="AlphaFoldDB" id="A0AAN6QCC7"/>
<protein>
    <submittedName>
        <fullName evidence="2">Uncharacterized protein</fullName>
    </submittedName>
</protein>
<reference evidence="2" key="2">
    <citation type="submission" date="2023-05" db="EMBL/GenBank/DDBJ databases">
        <authorList>
            <consortium name="Lawrence Berkeley National Laboratory"/>
            <person name="Steindorff A."/>
            <person name="Hensen N."/>
            <person name="Bonometti L."/>
            <person name="Westerberg I."/>
            <person name="Brannstrom I.O."/>
            <person name="Guillou S."/>
            <person name="Cros-Aarteil S."/>
            <person name="Calhoun S."/>
            <person name="Haridas S."/>
            <person name="Kuo A."/>
            <person name="Mondo S."/>
            <person name="Pangilinan J."/>
            <person name="Riley R."/>
            <person name="Labutti K."/>
            <person name="Andreopoulos B."/>
            <person name="Lipzen A."/>
            <person name="Chen C."/>
            <person name="Yanf M."/>
            <person name="Daum C."/>
            <person name="Ng V."/>
            <person name="Clum A."/>
            <person name="Ohm R."/>
            <person name="Martin F."/>
            <person name="Silar P."/>
            <person name="Natvig D."/>
            <person name="Lalanne C."/>
            <person name="Gautier V."/>
            <person name="Ament-Velasquez S.L."/>
            <person name="Kruys A."/>
            <person name="Hutchinson M.I."/>
            <person name="Powell A.J."/>
            <person name="Barry K."/>
            <person name="Miller A.N."/>
            <person name="Grigoriev I.V."/>
            <person name="Debuchy R."/>
            <person name="Gladieux P."/>
            <person name="Thoren M.H."/>
            <person name="Johannesson H."/>
        </authorList>
    </citation>
    <scope>NUCLEOTIDE SEQUENCE</scope>
    <source>
        <strain evidence="2">CBS 508.74</strain>
    </source>
</reference>
<dbReference type="Proteomes" id="UP001302812">
    <property type="component" value="Unassembled WGS sequence"/>
</dbReference>
<evidence type="ECO:0000256" key="1">
    <source>
        <dbReference type="SAM" id="SignalP"/>
    </source>
</evidence>
<keyword evidence="3" id="KW-1185">Reference proteome</keyword>
<organism evidence="2 3">
    <name type="scientific">Canariomyces notabilis</name>
    <dbReference type="NCBI Taxonomy" id="2074819"/>
    <lineage>
        <taxon>Eukaryota</taxon>
        <taxon>Fungi</taxon>
        <taxon>Dikarya</taxon>
        <taxon>Ascomycota</taxon>
        <taxon>Pezizomycotina</taxon>
        <taxon>Sordariomycetes</taxon>
        <taxon>Sordariomycetidae</taxon>
        <taxon>Sordariales</taxon>
        <taxon>Chaetomiaceae</taxon>
        <taxon>Canariomyces</taxon>
    </lineage>
</organism>
<comment type="caution">
    <text evidence="2">The sequence shown here is derived from an EMBL/GenBank/DDBJ whole genome shotgun (WGS) entry which is preliminary data.</text>
</comment>
<evidence type="ECO:0000313" key="3">
    <source>
        <dbReference type="Proteomes" id="UP001302812"/>
    </source>
</evidence>
<keyword evidence="1" id="KW-0732">Signal</keyword>